<dbReference type="PROSITE" id="PS51257">
    <property type="entry name" value="PROKAR_LIPOPROTEIN"/>
    <property type="match status" value="1"/>
</dbReference>
<sequence>MLIRKKSLSLAVILILLSSLLLTACSGDGKQSSNGGQEKVEISIFQFKVEIANELEAAVKEYQDKNQNVKINLETVGGGDDYGAALRAKFQSGNEPTIFNVGGPQDVEDWTHKLENLSDQPWVDLALHGVLSGVTVDGKVYGLPFNMEGYGLIYNKRIFEAAGINPSEIRDFASLEAAVKLLDDKINNGELKEQFPLLEAVFEYPAKETWVTGLHTSNMFLGQEFESSLAAFDAKTLDFKYANQLKSIIDLQADYSPNAKTKNRLNAVDYSTQVEQGLAMERVAIIQQGNWVFGGVNSINKEVAENLGLLPMPVVGVKENTIPVGIPMYWTVNKDSSDAQREVAKDFLNWLYTSDTGKEYIVNKFYFIPPFEGFDKLQPSDPLSADILKFAEAGNTTPWVFMGYPTAWGMDVLGVNIQKYFAGEFTWEQVVEDSKAKWQEMR</sequence>
<dbReference type="OrthoDB" id="9763054at2"/>
<dbReference type="RefSeq" id="WP_091544212.1">
    <property type="nucleotide sequence ID" value="NZ_FMUS01000017.1"/>
</dbReference>
<dbReference type="AlphaFoldDB" id="A0A1G5J2W1"/>
<dbReference type="Pfam" id="PF01547">
    <property type="entry name" value="SBP_bac_1"/>
    <property type="match status" value="1"/>
</dbReference>
<organism evidence="2 3">
    <name type="scientific">Alkaliphilus peptidifermentans DSM 18978</name>
    <dbReference type="NCBI Taxonomy" id="1120976"/>
    <lineage>
        <taxon>Bacteria</taxon>
        <taxon>Bacillati</taxon>
        <taxon>Bacillota</taxon>
        <taxon>Clostridia</taxon>
        <taxon>Peptostreptococcales</taxon>
        <taxon>Natronincolaceae</taxon>
        <taxon>Alkaliphilus</taxon>
    </lineage>
</organism>
<name>A0A1G5J2W1_9FIRM</name>
<gene>
    <name evidence="2" type="ORF">SAMN03080606_02637</name>
</gene>
<dbReference type="EMBL" id="FMUS01000017">
    <property type="protein sequence ID" value="SCY82597.1"/>
    <property type="molecule type" value="Genomic_DNA"/>
</dbReference>
<keyword evidence="1" id="KW-0732">Signal</keyword>
<proteinExistence type="predicted"/>
<dbReference type="STRING" id="1120976.SAMN03080606_02637"/>
<feature type="signal peptide" evidence="1">
    <location>
        <begin position="1"/>
        <end position="24"/>
    </location>
</feature>
<evidence type="ECO:0000256" key="1">
    <source>
        <dbReference type="SAM" id="SignalP"/>
    </source>
</evidence>
<reference evidence="2 3" key="1">
    <citation type="submission" date="2016-10" db="EMBL/GenBank/DDBJ databases">
        <authorList>
            <person name="de Groot N.N."/>
        </authorList>
    </citation>
    <scope>NUCLEOTIDE SEQUENCE [LARGE SCALE GENOMIC DNA]</scope>
    <source>
        <strain evidence="2 3">DSM 18978</strain>
    </source>
</reference>
<dbReference type="SUPFAM" id="SSF53850">
    <property type="entry name" value="Periplasmic binding protein-like II"/>
    <property type="match status" value="1"/>
</dbReference>
<dbReference type="InterPro" id="IPR006059">
    <property type="entry name" value="SBP"/>
</dbReference>
<dbReference type="PANTHER" id="PTHR43649">
    <property type="entry name" value="ARABINOSE-BINDING PROTEIN-RELATED"/>
    <property type="match status" value="1"/>
</dbReference>
<evidence type="ECO:0000313" key="3">
    <source>
        <dbReference type="Proteomes" id="UP000198636"/>
    </source>
</evidence>
<dbReference type="InterPro" id="IPR050490">
    <property type="entry name" value="Bact_solute-bd_prot1"/>
</dbReference>
<accession>A0A1G5J2W1</accession>
<feature type="chain" id="PRO_5038945153" evidence="1">
    <location>
        <begin position="25"/>
        <end position="442"/>
    </location>
</feature>
<dbReference type="Proteomes" id="UP000198636">
    <property type="component" value="Unassembled WGS sequence"/>
</dbReference>
<dbReference type="Gene3D" id="3.40.190.10">
    <property type="entry name" value="Periplasmic binding protein-like II"/>
    <property type="match status" value="2"/>
</dbReference>
<keyword evidence="3" id="KW-1185">Reference proteome</keyword>
<evidence type="ECO:0000313" key="2">
    <source>
        <dbReference type="EMBL" id="SCY82597.1"/>
    </source>
</evidence>
<protein>
    <submittedName>
        <fullName evidence="2">Raffinose/stachyose/melibiose transport system substrate-binding protein</fullName>
    </submittedName>
</protein>